<sequence>MTVIRREIRNAVSVPYLYFSIHYACYSLLAYPAFLGVTLRPSISLISA</sequence>
<evidence type="ECO:0000313" key="3">
    <source>
        <dbReference type="Proteomes" id="UP000287853"/>
    </source>
</evidence>
<name>A0A444J4A0_9BACT</name>
<feature type="transmembrane region" description="Helical" evidence="1">
    <location>
        <begin position="16"/>
        <end position="39"/>
    </location>
</feature>
<reference evidence="2 3" key="1">
    <citation type="submission" date="2017-01" db="EMBL/GenBank/DDBJ databases">
        <title>The cable genome- insights into the physiology and evolution of filamentous bacteria capable of sulfide oxidation via long distance electron transfer.</title>
        <authorList>
            <person name="Schreiber L."/>
            <person name="Bjerg J.T."/>
            <person name="Boggild A."/>
            <person name="Van De Vossenberg J."/>
            <person name="Meysman F."/>
            <person name="Nielsen L.P."/>
            <person name="Schramm A."/>
            <person name="Kjeldsen K.U."/>
        </authorList>
    </citation>
    <scope>NUCLEOTIDE SEQUENCE [LARGE SCALE GENOMIC DNA]</scope>
    <source>
        <strain evidence="2">MCF</strain>
    </source>
</reference>
<proteinExistence type="predicted"/>
<organism evidence="2 3">
    <name type="scientific">Candidatus Electrothrix aarhusensis</name>
    <dbReference type="NCBI Taxonomy" id="1859131"/>
    <lineage>
        <taxon>Bacteria</taxon>
        <taxon>Pseudomonadati</taxon>
        <taxon>Thermodesulfobacteriota</taxon>
        <taxon>Desulfobulbia</taxon>
        <taxon>Desulfobulbales</taxon>
        <taxon>Desulfobulbaceae</taxon>
        <taxon>Candidatus Electrothrix</taxon>
    </lineage>
</organism>
<evidence type="ECO:0000313" key="2">
    <source>
        <dbReference type="EMBL" id="RWX47899.1"/>
    </source>
</evidence>
<accession>A0A444J4A0</accession>
<evidence type="ECO:0000256" key="1">
    <source>
        <dbReference type="SAM" id="Phobius"/>
    </source>
</evidence>
<keyword evidence="1" id="KW-0472">Membrane</keyword>
<protein>
    <submittedName>
        <fullName evidence="2">Uncharacterized protein</fullName>
    </submittedName>
</protein>
<comment type="caution">
    <text evidence="2">The sequence shown here is derived from an EMBL/GenBank/DDBJ whole genome shotgun (WGS) entry which is preliminary data.</text>
</comment>
<keyword evidence="1" id="KW-1133">Transmembrane helix</keyword>
<dbReference type="AlphaFoldDB" id="A0A444J4A0"/>
<dbReference type="EMBL" id="MTKO01000016">
    <property type="protein sequence ID" value="RWX47899.1"/>
    <property type="molecule type" value="Genomic_DNA"/>
</dbReference>
<keyword evidence="3" id="KW-1185">Reference proteome</keyword>
<dbReference type="Proteomes" id="UP000287853">
    <property type="component" value="Unassembled WGS sequence"/>
</dbReference>
<gene>
    <name evidence="2" type="ORF">H206_05509</name>
</gene>
<keyword evidence="1" id="KW-0812">Transmembrane</keyword>